<comment type="caution">
    <text evidence="1">The sequence shown here is derived from an EMBL/GenBank/DDBJ whole genome shotgun (WGS) entry which is preliminary data.</text>
</comment>
<proteinExistence type="predicted"/>
<dbReference type="AlphaFoldDB" id="A0AAV4W623"/>
<evidence type="ECO:0000313" key="1">
    <source>
        <dbReference type="EMBL" id="GIY77698.1"/>
    </source>
</evidence>
<protein>
    <submittedName>
        <fullName evidence="1">Uncharacterized protein</fullName>
    </submittedName>
</protein>
<gene>
    <name evidence="1" type="ORF">CEXT_185211</name>
</gene>
<dbReference type="Proteomes" id="UP001054945">
    <property type="component" value="Unassembled WGS sequence"/>
</dbReference>
<dbReference type="EMBL" id="BPLR01015661">
    <property type="protein sequence ID" value="GIY77698.1"/>
    <property type="molecule type" value="Genomic_DNA"/>
</dbReference>
<reference evidence="1 2" key="1">
    <citation type="submission" date="2021-06" db="EMBL/GenBank/DDBJ databases">
        <title>Caerostris extrusa draft genome.</title>
        <authorList>
            <person name="Kono N."/>
            <person name="Arakawa K."/>
        </authorList>
    </citation>
    <scope>NUCLEOTIDE SEQUENCE [LARGE SCALE GENOMIC DNA]</scope>
</reference>
<name>A0AAV4W623_CAEEX</name>
<evidence type="ECO:0000313" key="2">
    <source>
        <dbReference type="Proteomes" id="UP001054945"/>
    </source>
</evidence>
<accession>A0AAV4W623</accession>
<keyword evidence="2" id="KW-1185">Reference proteome</keyword>
<organism evidence="1 2">
    <name type="scientific">Caerostris extrusa</name>
    <name type="common">Bark spider</name>
    <name type="synonym">Caerostris bankana</name>
    <dbReference type="NCBI Taxonomy" id="172846"/>
    <lineage>
        <taxon>Eukaryota</taxon>
        <taxon>Metazoa</taxon>
        <taxon>Ecdysozoa</taxon>
        <taxon>Arthropoda</taxon>
        <taxon>Chelicerata</taxon>
        <taxon>Arachnida</taxon>
        <taxon>Araneae</taxon>
        <taxon>Araneomorphae</taxon>
        <taxon>Entelegynae</taxon>
        <taxon>Araneoidea</taxon>
        <taxon>Araneidae</taxon>
        <taxon>Caerostris</taxon>
    </lineage>
</organism>
<sequence>MTYSIQHNAHLVTEKNPHGVRHHDTASLPSECEDTFGQRQLSRDIFLPFLLTGAKIRIFLEWGFACLFDDVTANVRRNM</sequence>